<dbReference type="EMBL" id="LAZR01012553">
    <property type="protein sequence ID" value="KKM26229.1"/>
    <property type="molecule type" value="Genomic_DNA"/>
</dbReference>
<protein>
    <submittedName>
        <fullName evidence="1">Uncharacterized protein</fullName>
    </submittedName>
</protein>
<accession>A0A0F9J1B1</accession>
<proteinExistence type="predicted"/>
<dbReference type="AlphaFoldDB" id="A0A0F9J1B1"/>
<comment type="caution">
    <text evidence="1">The sequence shown here is derived from an EMBL/GenBank/DDBJ whole genome shotgun (WGS) entry which is preliminary data.</text>
</comment>
<name>A0A0F9J1B1_9ZZZZ</name>
<gene>
    <name evidence="1" type="ORF">LCGC14_1586800</name>
</gene>
<reference evidence="1" key="1">
    <citation type="journal article" date="2015" name="Nature">
        <title>Complex archaea that bridge the gap between prokaryotes and eukaryotes.</title>
        <authorList>
            <person name="Spang A."/>
            <person name="Saw J.H."/>
            <person name="Jorgensen S.L."/>
            <person name="Zaremba-Niedzwiedzka K."/>
            <person name="Martijn J."/>
            <person name="Lind A.E."/>
            <person name="van Eijk R."/>
            <person name="Schleper C."/>
            <person name="Guy L."/>
            <person name="Ettema T.J."/>
        </authorList>
    </citation>
    <scope>NUCLEOTIDE SEQUENCE</scope>
</reference>
<organism evidence="1">
    <name type="scientific">marine sediment metagenome</name>
    <dbReference type="NCBI Taxonomy" id="412755"/>
    <lineage>
        <taxon>unclassified sequences</taxon>
        <taxon>metagenomes</taxon>
        <taxon>ecological metagenomes</taxon>
    </lineage>
</organism>
<sequence length="72" mass="8390">MSRKIGFDEAWKSFYSSYRSEFPPGMNTKQLVIGGFKTVLKLLFLISWRNSGIEPMANAFPDYFVFREDDPN</sequence>
<evidence type="ECO:0000313" key="1">
    <source>
        <dbReference type="EMBL" id="KKM26229.1"/>
    </source>
</evidence>